<comment type="caution">
    <text evidence="2">The sequence shown here is derived from an EMBL/GenBank/DDBJ whole genome shotgun (WGS) entry which is preliminary data.</text>
</comment>
<evidence type="ECO:0000313" key="3">
    <source>
        <dbReference type="Proteomes" id="UP000294656"/>
    </source>
</evidence>
<evidence type="ECO:0000313" key="2">
    <source>
        <dbReference type="EMBL" id="TDO97397.1"/>
    </source>
</evidence>
<keyword evidence="1" id="KW-0812">Transmembrane</keyword>
<evidence type="ECO:0000256" key="1">
    <source>
        <dbReference type="SAM" id="Phobius"/>
    </source>
</evidence>
<feature type="transmembrane region" description="Helical" evidence="1">
    <location>
        <begin position="72"/>
        <end position="91"/>
    </location>
</feature>
<dbReference type="EMBL" id="SNXC01000012">
    <property type="protein sequence ID" value="TDO97397.1"/>
    <property type="molecule type" value="Genomic_DNA"/>
</dbReference>
<name>A0A4R6M7K6_9GAMM</name>
<keyword evidence="3" id="KW-1185">Reference proteome</keyword>
<gene>
    <name evidence="2" type="ORF">DFP79_2215</name>
</gene>
<proteinExistence type="predicted"/>
<protein>
    <submittedName>
        <fullName evidence="2">Uncharacterized protein</fullName>
    </submittedName>
</protein>
<keyword evidence="1" id="KW-1133">Transmembrane helix</keyword>
<keyword evidence="1" id="KW-0472">Membrane</keyword>
<dbReference type="RefSeq" id="WP_133503975.1">
    <property type="nucleotide sequence ID" value="NZ_SNXC01000012.1"/>
</dbReference>
<accession>A0A4R6M7K6</accession>
<dbReference type="OrthoDB" id="6098773at2"/>
<feature type="transmembrane region" description="Helical" evidence="1">
    <location>
        <begin position="111"/>
        <end position="129"/>
    </location>
</feature>
<reference evidence="2 3" key="1">
    <citation type="submission" date="2019-03" db="EMBL/GenBank/DDBJ databases">
        <title>Genomic Encyclopedia of Type Strains, Phase III (KMG-III): the genomes of soil and plant-associated and newly described type strains.</title>
        <authorList>
            <person name="Whitman W."/>
        </authorList>
    </citation>
    <scope>NUCLEOTIDE SEQUENCE [LARGE SCALE GENOMIC DNA]</scope>
    <source>
        <strain evidence="2 3">CECT 7378</strain>
    </source>
</reference>
<dbReference type="AlphaFoldDB" id="A0A4R6M7K6"/>
<sequence length="281" mass="31776">MKKVRCYFSTDEDCRAIAPDLVPAKRPWRFAKHKAPKTPHGPVPIGNISMACDGRVLSYELGTRGYSGFDTAFLYMAAVIGGGGAFLDFLAGELYLLNPWSDHPDALESSMVYWGITLPLLFLGLFCRYKAKSEGIENLVFHRDYGTVTFAESPGFKKLTVPFEAVELGVYHVNYASLGVHSWSAILCSTLKPKGKRFARDVMLPISGYSQQDFQEQWNMICCFMDKSRPYPKCLRAIIDGYNNHLCKDIWETPIPPECRITRKQLGLPENYDSPFSHYEV</sequence>
<dbReference type="Proteomes" id="UP000294656">
    <property type="component" value="Unassembled WGS sequence"/>
</dbReference>
<organism evidence="2 3">
    <name type="scientific">Marinomonas balearica</name>
    <dbReference type="NCBI Taxonomy" id="491947"/>
    <lineage>
        <taxon>Bacteria</taxon>
        <taxon>Pseudomonadati</taxon>
        <taxon>Pseudomonadota</taxon>
        <taxon>Gammaproteobacteria</taxon>
        <taxon>Oceanospirillales</taxon>
        <taxon>Oceanospirillaceae</taxon>
        <taxon>Marinomonas</taxon>
    </lineage>
</organism>